<evidence type="ECO:0000256" key="9">
    <source>
        <dbReference type="PROSITE-ProRule" id="PRU00169"/>
    </source>
</evidence>
<dbReference type="Gene3D" id="3.30.565.10">
    <property type="entry name" value="Histidine kinase-like ATPase, C-terminal domain"/>
    <property type="match status" value="1"/>
</dbReference>
<dbReference type="Pfam" id="PF02518">
    <property type="entry name" value="HATPase_c"/>
    <property type="match status" value="1"/>
</dbReference>
<dbReference type="GO" id="GO:0000155">
    <property type="term" value="F:phosphorelay sensor kinase activity"/>
    <property type="evidence" value="ECO:0007669"/>
    <property type="project" value="InterPro"/>
</dbReference>
<evidence type="ECO:0000256" key="7">
    <source>
        <dbReference type="ARBA" id="ARBA00022840"/>
    </source>
</evidence>
<dbReference type="GO" id="GO:0005524">
    <property type="term" value="F:ATP binding"/>
    <property type="evidence" value="ECO:0007669"/>
    <property type="project" value="UniProtKB-KW"/>
</dbReference>
<keyword evidence="8" id="KW-0902">Two-component regulatory system</keyword>
<dbReference type="Proteomes" id="UP000218287">
    <property type="component" value="Chromosome"/>
</dbReference>
<keyword evidence="4" id="KW-0808">Transferase</keyword>
<dbReference type="InterPro" id="IPR036890">
    <property type="entry name" value="HATPase_C_sf"/>
</dbReference>
<dbReference type="SMART" id="SM00387">
    <property type="entry name" value="HATPase_c"/>
    <property type="match status" value="1"/>
</dbReference>
<dbReference type="PANTHER" id="PTHR43065">
    <property type="entry name" value="SENSOR HISTIDINE KINASE"/>
    <property type="match status" value="1"/>
</dbReference>
<dbReference type="Gene3D" id="3.40.50.2300">
    <property type="match status" value="1"/>
</dbReference>
<evidence type="ECO:0000256" key="6">
    <source>
        <dbReference type="ARBA" id="ARBA00022777"/>
    </source>
</evidence>
<dbReference type="AlphaFoldDB" id="A0A1Z4GHK5"/>
<dbReference type="SUPFAM" id="SSF47384">
    <property type="entry name" value="Homodimeric domain of signal transducing histidine kinase"/>
    <property type="match status" value="1"/>
</dbReference>
<dbReference type="PROSITE" id="PS50109">
    <property type="entry name" value="HIS_KIN"/>
    <property type="match status" value="1"/>
</dbReference>
<dbReference type="InterPro" id="IPR003661">
    <property type="entry name" value="HisK_dim/P_dom"/>
</dbReference>
<evidence type="ECO:0000259" key="10">
    <source>
        <dbReference type="PROSITE" id="PS50109"/>
    </source>
</evidence>
<evidence type="ECO:0000256" key="4">
    <source>
        <dbReference type="ARBA" id="ARBA00022679"/>
    </source>
</evidence>
<dbReference type="PRINTS" id="PR00344">
    <property type="entry name" value="BCTRLSENSOR"/>
</dbReference>
<keyword evidence="3 9" id="KW-0597">Phosphoprotein</keyword>
<keyword evidence="5" id="KW-0547">Nucleotide-binding</keyword>
<keyword evidence="7" id="KW-0067">ATP-binding</keyword>
<dbReference type="InterPro" id="IPR011006">
    <property type="entry name" value="CheY-like_superfamily"/>
</dbReference>
<proteinExistence type="predicted"/>
<evidence type="ECO:0000313" key="12">
    <source>
        <dbReference type="EMBL" id="BAY17001.1"/>
    </source>
</evidence>
<evidence type="ECO:0000256" key="1">
    <source>
        <dbReference type="ARBA" id="ARBA00000085"/>
    </source>
</evidence>
<name>A0A1Z4GHK5_9CYAN</name>
<evidence type="ECO:0000256" key="2">
    <source>
        <dbReference type="ARBA" id="ARBA00012438"/>
    </source>
</evidence>
<dbReference type="EC" id="2.7.13.3" evidence="2"/>
<gene>
    <name evidence="12" type="ORF">NIES21_28350</name>
</gene>
<feature type="domain" description="Response regulatory" evidence="11">
    <location>
        <begin position="6"/>
        <end position="122"/>
    </location>
</feature>
<dbReference type="InterPro" id="IPR004358">
    <property type="entry name" value="Sig_transdc_His_kin-like_C"/>
</dbReference>
<keyword evidence="13" id="KW-1185">Reference proteome</keyword>
<dbReference type="InterPro" id="IPR005467">
    <property type="entry name" value="His_kinase_dom"/>
</dbReference>
<dbReference type="Gene3D" id="1.10.287.130">
    <property type="match status" value="1"/>
</dbReference>
<evidence type="ECO:0000259" key="11">
    <source>
        <dbReference type="PROSITE" id="PS50110"/>
    </source>
</evidence>
<dbReference type="CDD" id="cd19920">
    <property type="entry name" value="REC_PA4781-like"/>
    <property type="match status" value="1"/>
</dbReference>
<evidence type="ECO:0000256" key="3">
    <source>
        <dbReference type="ARBA" id="ARBA00022553"/>
    </source>
</evidence>
<evidence type="ECO:0000313" key="13">
    <source>
        <dbReference type="Proteomes" id="UP000218287"/>
    </source>
</evidence>
<comment type="catalytic activity">
    <reaction evidence="1">
        <text>ATP + protein L-histidine = ADP + protein N-phospho-L-histidine.</text>
        <dbReference type="EC" id="2.7.13.3"/>
    </reaction>
</comment>
<dbReference type="InterPro" id="IPR036097">
    <property type="entry name" value="HisK_dim/P_sf"/>
</dbReference>
<dbReference type="SUPFAM" id="SSF52172">
    <property type="entry name" value="CheY-like"/>
    <property type="match status" value="1"/>
</dbReference>
<feature type="domain" description="Histidine kinase" evidence="10">
    <location>
        <begin position="164"/>
        <end position="419"/>
    </location>
</feature>
<dbReference type="SMART" id="SM00448">
    <property type="entry name" value="REC"/>
    <property type="match status" value="1"/>
</dbReference>
<accession>A0A1Z4GHK5</accession>
<dbReference type="EMBL" id="AP018174">
    <property type="protein sequence ID" value="BAY17001.1"/>
    <property type="molecule type" value="Genomic_DNA"/>
</dbReference>
<dbReference type="SUPFAM" id="SSF55874">
    <property type="entry name" value="ATPase domain of HSP90 chaperone/DNA topoisomerase II/histidine kinase"/>
    <property type="match status" value="1"/>
</dbReference>
<dbReference type="PROSITE" id="PS50110">
    <property type="entry name" value="RESPONSE_REGULATORY"/>
    <property type="match status" value="1"/>
</dbReference>
<feature type="modified residue" description="4-aspartylphosphate" evidence="9">
    <location>
        <position position="55"/>
    </location>
</feature>
<sequence>MPNSEFILIVDDNPTNLSVLSQALKSAGFAVRVAEDGESAIELVQHKPPALILLDVQMTGIDGFETCQKLKADPLTQSIPIIFMTALTDTENKVKGLSLGAVDYIPKPFEQAEVIARVRMHLQLKQLTDNLEQRVIERTAALKQAQVQLVQQEKLSMLGQLVAGVAHEMNNPISCIVSNLPPAQEYVADLSKILQLCQQHYEQLPEVIQDAIAQTDLEFLLEDLPKLLNSMQVSTQRIEDISVSLRNFARADTSVKVKFDVHEGLESTLLILRHRLKGFGTRPEIQILRQYAALPKVECYPGQLNQVFMNILANAVDALEDVWQQEKQVDDFLIIKISTEMSSPEYITIRIADNGIGMTDEVKQRIFDSLFTTKAVGKGTGLGLAIAHQIVVEKHSGAIKVNSHLYQGTEFVIILPVQEPNSAFLS</sequence>
<dbReference type="Pfam" id="PF00072">
    <property type="entry name" value="Response_reg"/>
    <property type="match status" value="1"/>
</dbReference>
<organism evidence="12 13">
    <name type="scientific">Anabaenopsis circularis NIES-21</name>
    <dbReference type="NCBI Taxonomy" id="1085406"/>
    <lineage>
        <taxon>Bacteria</taxon>
        <taxon>Bacillati</taxon>
        <taxon>Cyanobacteriota</taxon>
        <taxon>Cyanophyceae</taxon>
        <taxon>Nostocales</taxon>
        <taxon>Nodulariaceae</taxon>
        <taxon>Anabaenopsis</taxon>
    </lineage>
</organism>
<dbReference type="PANTHER" id="PTHR43065:SF10">
    <property type="entry name" value="PEROXIDE STRESS-ACTIVATED HISTIDINE KINASE MAK3"/>
    <property type="match status" value="1"/>
</dbReference>
<dbReference type="CDD" id="cd00082">
    <property type="entry name" value="HisKA"/>
    <property type="match status" value="1"/>
</dbReference>
<evidence type="ECO:0000256" key="5">
    <source>
        <dbReference type="ARBA" id="ARBA00022741"/>
    </source>
</evidence>
<keyword evidence="6 12" id="KW-0418">Kinase</keyword>
<evidence type="ECO:0000256" key="8">
    <source>
        <dbReference type="ARBA" id="ARBA00023012"/>
    </source>
</evidence>
<protein>
    <recommendedName>
        <fullName evidence="2">histidine kinase</fullName>
        <ecNumber evidence="2">2.7.13.3</ecNumber>
    </recommendedName>
</protein>
<dbReference type="OrthoDB" id="569699at2"/>
<reference evidence="12 13" key="1">
    <citation type="submission" date="2017-06" db="EMBL/GenBank/DDBJ databases">
        <title>Genome sequencing of cyanobaciteial culture collection at National Institute for Environmental Studies (NIES).</title>
        <authorList>
            <person name="Hirose Y."/>
            <person name="Shimura Y."/>
            <person name="Fujisawa T."/>
            <person name="Nakamura Y."/>
            <person name="Kawachi M."/>
        </authorList>
    </citation>
    <scope>NUCLEOTIDE SEQUENCE [LARGE SCALE GENOMIC DNA]</scope>
    <source>
        <strain evidence="12 13">NIES-21</strain>
    </source>
</reference>
<dbReference type="InterPro" id="IPR003594">
    <property type="entry name" value="HATPase_dom"/>
</dbReference>
<dbReference type="InterPro" id="IPR001789">
    <property type="entry name" value="Sig_transdc_resp-reg_receiver"/>
</dbReference>